<feature type="domain" description="Reverse transcriptase" evidence="1">
    <location>
        <begin position="80"/>
        <end position="354"/>
    </location>
</feature>
<evidence type="ECO:0000259" key="1">
    <source>
        <dbReference type="PROSITE" id="PS50878"/>
    </source>
</evidence>
<proteinExistence type="predicted"/>
<dbReference type="PROSITE" id="PS50878">
    <property type="entry name" value="RT_POL"/>
    <property type="match status" value="1"/>
</dbReference>
<reference evidence="2" key="1">
    <citation type="submission" date="2025-08" db="UniProtKB">
        <authorList>
            <consortium name="Ensembl"/>
        </authorList>
    </citation>
    <scope>IDENTIFICATION</scope>
</reference>
<sequence>MEIRKTVNSVTSVANEQLPIFFSNQKLHRMSHFNLVSQKDLTHTLLHMKPSTCSLDIIPTSLFLKVLDVLAPDLLQIINKSLSSGVFPQAIKTTVVKPLLKKHNLDSSDLSNYRPISNLPFLAKILEKIVFQQINGFLALNNCFDVYQSGFRQHHSTETALVKIFNDLRLNTDRNKITVLVLLDLSAAFDTVDHDILLSRLEHWVGISGTALSWLKSYLSNRTFHVSIGNFKSKLIDIICGVPQGSILGPLLFNIYMIPLLQIIQQNNIDYHNYADDTQLYISLSPGDYSQVHILTKCIEQINVWMCQNFLQLNINKTEVLVFGPKEHRLQMIPPLQSIGLKCSDKAKNLGVMMDPDLNFDSHIKSIIKTAYYHLKNISKIRRLMSLQDSEKL</sequence>
<dbReference type="InterPro" id="IPR000477">
    <property type="entry name" value="RT_dom"/>
</dbReference>
<dbReference type="AlphaFoldDB" id="A0A3B3WG99"/>
<accession>A0A3B3WG99</accession>
<dbReference type="STRING" id="48701.ENSPMEP00000001901"/>
<organism evidence="2 3">
    <name type="scientific">Poecilia mexicana</name>
    <dbReference type="NCBI Taxonomy" id="48701"/>
    <lineage>
        <taxon>Eukaryota</taxon>
        <taxon>Metazoa</taxon>
        <taxon>Chordata</taxon>
        <taxon>Craniata</taxon>
        <taxon>Vertebrata</taxon>
        <taxon>Euteleostomi</taxon>
        <taxon>Actinopterygii</taxon>
        <taxon>Neopterygii</taxon>
        <taxon>Teleostei</taxon>
        <taxon>Neoteleostei</taxon>
        <taxon>Acanthomorphata</taxon>
        <taxon>Ovalentaria</taxon>
        <taxon>Atherinomorphae</taxon>
        <taxon>Cyprinodontiformes</taxon>
        <taxon>Poeciliidae</taxon>
        <taxon>Poeciliinae</taxon>
        <taxon>Poecilia</taxon>
    </lineage>
</organism>
<dbReference type="SUPFAM" id="SSF56672">
    <property type="entry name" value="DNA/RNA polymerases"/>
    <property type="match status" value="1"/>
</dbReference>
<evidence type="ECO:0000313" key="3">
    <source>
        <dbReference type="Proteomes" id="UP000261480"/>
    </source>
</evidence>
<dbReference type="Ensembl" id="ENSPMET00000013433.1">
    <property type="protein sequence ID" value="ENSPMEP00000001901.1"/>
    <property type="gene ID" value="ENSPMEG00000002869.1"/>
</dbReference>
<protein>
    <recommendedName>
        <fullName evidence="1">Reverse transcriptase domain-containing protein</fullName>
    </recommendedName>
</protein>
<reference evidence="2" key="2">
    <citation type="submission" date="2025-09" db="UniProtKB">
        <authorList>
            <consortium name="Ensembl"/>
        </authorList>
    </citation>
    <scope>IDENTIFICATION</scope>
</reference>
<dbReference type="InterPro" id="IPR043502">
    <property type="entry name" value="DNA/RNA_pol_sf"/>
</dbReference>
<name>A0A3B3WG99_9TELE</name>
<dbReference type="PANTHER" id="PTHR33332">
    <property type="entry name" value="REVERSE TRANSCRIPTASE DOMAIN-CONTAINING PROTEIN"/>
    <property type="match status" value="1"/>
</dbReference>
<dbReference type="Proteomes" id="UP000261480">
    <property type="component" value="Unplaced"/>
</dbReference>
<keyword evidence="3" id="KW-1185">Reference proteome</keyword>
<dbReference type="Pfam" id="PF00078">
    <property type="entry name" value="RVT_1"/>
    <property type="match status" value="1"/>
</dbReference>
<dbReference type="CDD" id="cd01650">
    <property type="entry name" value="RT_nLTR_like"/>
    <property type="match status" value="1"/>
</dbReference>
<evidence type="ECO:0000313" key="2">
    <source>
        <dbReference type="Ensembl" id="ENSPMEP00000001901.1"/>
    </source>
</evidence>